<name>A0A521F8R0_9RHOB</name>
<evidence type="ECO:0000313" key="1">
    <source>
        <dbReference type="EMBL" id="SMO92599.1"/>
    </source>
</evidence>
<organism evidence="1 2">
    <name type="scientific">Ruegeria faecimaris</name>
    <dbReference type="NCBI Taxonomy" id="686389"/>
    <lineage>
        <taxon>Bacteria</taxon>
        <taxon>Pseudomonadati</taxon>
        <taxon>Pseudomonadota</taxon>
        <taxon>Alphaproteobacteria</taxon>
        <taxon>Rhodobacterales</taxon>
        <taxon>Roseobacteraceae</taxon>
        <taxon>Ruegeria</taxon>
    </lineage>
</organism>
<dbReference type="OrthoDB" id="7815246at2"/>
<accession>A0A521F8R0</accession>
<protein>
    <submittedName>
        <fullName evidence="1">Uncharacterized protein</fullName>
    </submittedName>
</protein>
<dbReference type="Proteomes" id="UP000319555">
    <property type="component" value="Unassembled WGS sequence"/>
</dbReference>
<dbReference type="AlphaFoldDB" id="A0A521F8R0"/>
<proteinExistence type="predicted"/>
<gene>
    <name evidence="1" type="ORF">SAMN06265380_1185</name>
</gene>
<dbReference type="RefSeq" id="WP_142639961.1">
    <property type="nucleotide sequence ID" value="NZ_FXTE01000018.1"/>
</dbReference>
<sequence length="254" mass="27383">MMDRIFLLILATAGLFGSALLAEEVTFEANGDVKLGDREFPVDLALRLKDVNATRISIESVIDLRRANEILVEELKRAAFVDVCNALIGVTEATARADDTVISLSGRIEAELFRCESRSGGGSIRGENTFAGGLTVGASASAEFKDDCLFFRLDDLRLAPDQLTESSDAKGNVEKVRQVFIETANAILQRNPVCPELPPELVSLSPTYDAGGTRELGEGGVGLFFRGSIETSTEAIIDILQVLQSKKVLPPPPR</sequence>
<evidence type="ECO:0000313" key="2">
    <source>
        <dbReference type="Proteomes" id="UP000319555"/>
    </source>
</evidence>
<reference evidence="1 2" key="1">
    <citation type="submission" date="2017-05" db="EMBL/GenBank/DDBJ databases">
        <authorList>
            <person name="Varghese N."/>
            <person name="Submissions S."/>
        </authorList>
    </citation>
    <scope>NUCLEOTIDE SEQUENCE [LARGE SCALE GENOMIC DNA]</scope>
    <source>
        <strain evidence="1 2">DSM 28009</strain>
    </source>
</reference>
<dbReference type="EMBL" id="FXTE01000018">
    <property type="protein sequence ID" value="SMO92599.1"/>
    <property type="molecule type" value="Genomic_DNA"/>
</dbReference>
<keyword evidence="2" id="KW-1185">Reference proteome</keyword>